<dbReference type="InterPro" id="IPR022742">
    <property type="entry name" value="Hydrolase_4"/>
</dbReference>
<dbReference type="InterPro" id="IPR015946">
    <property type="entry name" value="KH_dom-like_a/b"/>
</dbReference>
<dbReference type="Gene3D" id="3.40.50.1820">
    <property type="entry name" value="alpha/beta hydrolase"/>
    <property type="match status" value="1"/>
</dbReference>
<dbReference type="PANTHER" id="PTHR39624:SF2">
    <property type="entry name" value="OSMC-LIKE PROTEIN"/>
    <property type="match status" value="1"/>
</dbReference>
<dbReference type="Pfam" id="PF12146">
    <property type="entry name" value="Hydrolase_4"/>
    <property type="match status" value="1"/>
</dbReference>
<dbReference type="InterPro" id="IPR029058">
    <property type="entry name" value="AB_hydrolase_fold"/>
</dbReference>
<name>A0A545TFP2_9GAMM</name>
<dbReference type="Proteomes" id="UP000319732">
    <property type="component" value="Unassembled WGS sequence"/>
</dbReference>
<dbReference type="AlphaFoldDB" id="A0A545TFP2"/>
<dbReference type="OrthoDB" id="9789573at2"/>
<dbReference type="RefSeq" id="WP_142905224.1">
    <property type="nucleotide sequence ID" value="NZ_ML660095.1"/>
</dbReference>
<feature type="domain" description="Serine aminopeptidase S33" evidence="1">
    <location>
        <begin position="33"/>
        <end position="136"/>
    </location>
</feature>
<protein>
    <submittedName>
        <fullName evidence="2">OsmC family protein</fullName>
    </submittedName>
</protein>
<sequence>MSGKRTRVEFPGYDGGKLVGLLETPTGKTLAYVLFAHCFTCGKDSAAASRISRALVAGGYAVLRFDFTGLGGSDGDFANTHFSSNVQDLLAAAAYLRQNYQAPAILVGHSLGGAAVLSAAHQLSEVRGVATIAAPADAAHVAKQFHCDIAAIEAAGEAQVELAGRTFTIKKSFLDDIAAQDSAHIGALRASLLLFHSPLDTMVSIAEAEKIYRAARHPKSFLSLDKADHLLSNKADAEYVAACIAAWAGRFVESQAAVSERKTSTIEAGQIGVEERNHKFSRNVFSDHHFWLADEPVAMGGDDLGPDPYEHLLAALGTCTSMTIRLYANHKKIPLDDVKVTLSQRRLHGKDCEACEQEGQYIQEITRHIFLSGDLSEAQRQRILEIADKCPVHKTLQGKVVIDTELRS</sequence>
<evidence type="ECO:0000313" key="3">
    <source>
        <dbReference type="Proteomes" id="UP000319732"/>
    </source>
</evidence>
<dbReference type="Gene3D" id="3.30.300.20">
    <property type="match status" value="1"/>
</dbReference>
<gene>
    <name evidence="2" type="ORF">FKG94_15510</name>
</gene>
<evidence type="ECO:0000313" key="2">
    <source>
        <dbReference type="EMBL" id="TQV76015.1"/>
    </source>
</evidence>
<dbReference type="InterPro" id="IPR036102">
    <property type="entry name" value="OsmC/Ohrsf"/>
</dbReference>
<dbReference type="PANTHER" id="PTHR39624">
    <property type="entry name" value="PROTEIN INVOLVED IN RIMO-MEDIATED BETA-METHYLTHIOLATION OF RIBOSOMAL PROTEIN S12 YCAO"/>
    <property type="match status" value="1"/>
</dbReference>
<evidence type="ECO:0000259" key="1">
    <source>
        <dbReference type="Pfam" id="PF12146"/>
    </source>
</evidence>
<dbReference type="InterPro" id="IPR003718">
    <property type="entry name" value="OsmC/Ohr_fam"/>
</dbReference>
<dbReference type="Pfam" id="PF02566">
    <property type="entry name" value="OsmC"/>
    <property type="match status" value="1"/>
</dbReference>
<proteinExistence type="predicted"/>
<dbReference type="EMBL" id="VHSG01000015">
    <property type="protein sequence ID" value="TQV76015.1"/>
    <property type="molecule type" value="Genomic_DNA"/>
</dbReference>
<comment type="caution">
    <text evidence="2">The sequence shown here is derived from an EMBL/GenBank/DDBJ whole genome shotgun (WGS) entry which is preliminary data.</text>
</comment>
<keyword evidence="3" id="KW-1185">Reference proteome</keyword>
<dbReference type="SUPFAM" id="SSF53474">
    <property type="entry name" value="alpha/beta-Hydrolases"/>
    <property type="match status" value="1"/>
</dbReference>
<reference evidence="2 3" key="1">
    <citation type="submission" date="2019-06" db="EMBL/GenBank/DDBJ databases">
        <title>Whole genome sequence for Cellvibrionaceae sp. R142.</title>
        <authorList>
            <person name="Wang G."/>
        </authorList>
    </citation>
    <scope>NUCLEOTIDE SEQUENCE [LARGE SCALE GENOMIC DNA]</scope>
    <source>
        <strain evidence="2 3">R142</strain>
    </source>
</reference>
<organism evidence="2 3">
    <name type="scientific">Exilibacterium tricleocarpae</name>
    <dbReference type="NCBI Taxonomy" id="2591008"/>
    <lineage>
        <taxon>Bacteria</taxon>
        <taxon>Pseudomonadati</taxon>
        <taxon>Pseudomonadota</taxon>
        <taxon>Gammaproteobacteria</taxon>
        <taxon>Cellvibrionales</taxon>
        <taxon>Cellvibrionaceae</taxon>
        <taxon>Exilibacterium</taxon>
    </lineage>
</organism>
<accession>A0A545TFP2</accession>
<dbReference type="SUPFAM" id="SSF82784">
    <property type="entry name" value="OsmC-like"/>
    <property type="match status" value="1"/>
</dbReference>